<dbReference type="InterPro" id="IPR040853">
    <property type="entry name" value="RapA2_cadherin-like"/>
</dbReference>
<dbReference type="Proteomes" id="UP000242930">
    <property type="component" value="Unassembled WGS sequence"/>
</dbReference>
<evidence type="ECO:0000313" key="3">
    <source>
        <dbReference type="EMBL" id="SEJ90032.1"/>
    </source>
</evidence>
<dbReference type="GO" id="GO:0016020">
    <property type="term" value="C:membrane"/>
    <property type="evidence" value="ECO:0007669"/>
    <property type="project" value="InterPro"/>
</dbReference>
<keyword evidence="4" id="KW-1185">Reference proteome</keyword>
<dbReference type="NCBIfam" id="TIGR01965">
    <property type="entry name" value="VCBS_repeat"/>
    <property type="match status" value="2"/>
</dbReference>
<evidence type="ECO:0000256" key="1">
    <source>
        <dbReference type="SAM" id="MobiDB-lite"/>
    </source>
</evidence>
<dbReference type="GO" id="GO:0005509">
    <property type="term" value="F:calcium ion binding"/>
    <property type="evidence" value="ECO:0007669"/>
    <property type="project" value="InterPro"/>
</dbReference>
<dbReference type="InterPro" id="IPR006644">
    <property type="entry name" value="Cadg"/>
</dbReference>
<feature type="region of interest" description="Disordered" evidence="1">
    <location>
        <begin position="190"/>
        <end position="226"/>
    </location>
</feature>
<accession>A0A1H7CS95</accession>
<dbReference type="RefSeq" id="WP_212633263.1">
    <property type="nucleotide sequence ID" value="NZ_FNZE01000026.1"/>
</dbReference>
<protein>
    <submittedName>
        <fullName evidence="3">VCBS repeat-containing protein</fullName>
    </submittedName>
</protein>
<dbReference type="SMART" id="SM00736">
    <property type="entry name" value="CADG"/>
    <property type="match status" value="1"/>
</dbReference>
<organism evidence="3 4">
    <name type="scientific">Pseudomonas linyingensis</name>
    <dbReference type="NCBI Taxonomy" id="915471"/>
    <lineage>
        <taxon>Bacteria</taxon>
        <taxon>Pseudomonadati</taxon>
        <taxon>Pseudomonadota</taxon>
        <taxon>Gammaproteobacteria</taxon>
        <taxon>Pseudomonadales</taxon>
        <taxon>Pseudomonadaceae</taxon>
        <taxon>Pseudomonas</taxon>
    </lineage>
</organism>
<evidence type="ECO:0000259" key="2">
    <source>
        <dbReference type="SMART" id="SM00736"/>
    </source>
</evidence>
<evidence type="ECO:0000313" key="4">
    <source>
        <dbReference type="Proteomes" id="UP000242930"/>
    </source>
</evidence>
<proteinExistence type="predicted"/>
<dbReference type="Pfam" id="PF17803">
    <property type="entry name" value="Cadherin_4"/>
    <property type="match status" value="1"/>
</dbReference>
<name>A0A1H7CS95_9PSED</name>
<dbReference type="InterPro" id="IPR015919">
    <property type="entry name" value="Cadherin-like_sf"/>
</dbReference>
<dbReference type="SUPFAM" id="SSF49313">
    <property type="entry name" value="Cadherin-like"/>
    <property type="match status" value="1"/>
</dbReference>
<gene>
    <name evidence="3" type="ORF">SAMN05216201_12640</name>
</gene>
<dbReference type="EMBL" id="FNZE01000026">
    <property type="protein sequence ID" value="SEJ90032.1"/>
    <property type="molecule type" value="Genomic_DNA"/>
</dbReference>
<sequence>SNPNLTDSGSLSITDADTGEATFQTSGIVASQGALGSLSIDESGAWTYSVANAAVQYLQAGQTKVETFTVKALDGTGHEVVVTITGVNDAAVIGGSGSGSVQEDTTLATAGRLQVNDADSGQAAFVAQQAVAGSYGTFAIDVDGNWTYLLDNDARHVQRLTSSETMSERFTVQTLDGTSRVVEVSVRGLDDVPPAQPQAPAPITPPQASEPPAAPSSPNPAPIPAPAIVNSPALQAALADAKPMVTGLGALDLGSMQSAAFSDVYTSTTGFRVVVMDAPEPTLTIYRGMGDQYADAGAASSFSIPYDAFVHTDPQARVVLAAMQANGEQLPPWVIFNPMTGKFEVMAPDGFHGDLTVKVIARDSQGREVSALFRISVGEKPSATTGNGRAGLSEQLRMAAKRPAFALADLPAAKTAAKVQAL</sequence>
<dbReference type="STRING" id="915471.SAMN05216201_12640"/>
<dbReference type="Gene3D" id="2.60.40.10">
    <property type="entry name" value="Immunoglobulins"/>
    <property type="match status" value="3"/>
</dbReference>
<dbReference type="InterPro" id="IPR010221">
    <property type="entry name" value="VCBS_dom"/>
</dbReference>
<dbReference type="Pfam" id="PF05345">
    <property type="entry name" value="He_PIG"/>
    <property type="match status" value="1"/>
</dbReference>
<dbReference type="AlphaFoldDB" id="A0A1H7CS95"/>
<feature type="compositionally biased region" description="Pro residues" evidence="1">
    <location>
        <begin position="194"/>
        <end position="225"/>
    </location>
</feature>
<feature type="non-terminal residue" evidence="3">
    <location>
        <position position="1"/>
    </location>
</feature>
<feature type="domain" description="Dystroglycan-type cadherin-like" evidence="2">
    <location>
        <begin position="284"/>
        <end position="384"/>
    </location>
</feature>
<dbReference type="InterPro" id="IPR013783">
    <property type="entry name" value="Ig-like_fold"/>
</dbReference>
<reference evidence="4" key="1">
    <citation type="submission" date="2016-10" db="EMBL/GenBank/DDBJ databases">
        <authorList>
            <person name="Varghese N."/>
            <person name="Submissions S."/>
        </authorList>
    </citation>
    <scope>NUCLEOTIDE SEQUENCE [LARGE SCALE GENOMIC DNA]</scope>
    <source>
        <strain evidence="4">LMG 25967</strain>
    </source>
</reference>